<organism evidence="1 2">
    <name type="scientific">Autumnicola musiva</name>
    <dbReference type="NCBI Taxonomy" id="3075589"/>
    <lineage>
        <taxon>Bacteria</taxon>
        <taxon>Pseudomonadati</taxon>
        <taxon>Bacteroidota</taxon>
        <taxon>Flavobacteriia</taxon>
        <taxon>Flavobacteriales</taxon>
        <taxon>Flavobacteriaceae</taxon>
        <taxon>Autumnicola</taxon>
    </lineage>
</organism>
<sequence length="174" mass="20802">MREDIYNVNDYVKYIGDYSTLDPIRRNESYAQIIMLKKYEQYWLVGLRLLESNEKISCIIDKIRPIETEEKHLKILGFKIDKEKFQKYYFKNGITISSIGLKNLNKYSNSIFYSGLCIADFSDKKMKDFEKFYNGDEIDIKKFFNEYPSVNNINNLFLEIGKKWKINEEEIICS</sequence>
<protein>
    <submittedName>
        <fullName evidence="1">Uncharacterized protein</fullName>
    </submittedName>
</protein>
<dbReference type="RefSeq" id="WP_311505108.1">
    <property type="nucleotide sequence ID" value="NZ_JAVRHK010000041.1"/>
</dbReference>
<name>A0ABU3DB62_9FLAO</name>
<proteinExistence type="predicted"/>
<evidence type="ECO:0000313" key="1">
    <source>
        <dbReference type="EMBL" id="MDT0678775.1"/>
    </source>
</evidence>
<evidence type="ECO:0000313" key="2">
    <source>
        <dbReference type="Proteomes" id="UP001262582"/>
    </source>
</evidence>
<reference evidence="1 2" key="1">
    <citation type="submission" date="2023-09" db="EMBL/GenBank/DDBJ databases">
        <authorList>
            <person name="Rey-Velasco X."/>
        </authorList>
    </citation>
    <scope>NUCLEOTIDE SEQUENCE [LARGE SCALE GENOMIC DNA]</scope>
    <source>
        <strain evidence="1 2">F117</strain>
    </source>
</reference>
<dbReference type="EMBL" id="JAVRHK010000041">
    <property type="protein sequence ID" value="MDT0678775.1"/>
    <property type="molecule type" value="Genomic_DNA"/>
</dbReference>
<gene>
    <name evidence="1" type="ORF">RM539_19565</name>
</gene>
<keyword evidence="2" id="KW-1185">Reference proteome</keyword>
<dbReference type="Proteomes" id="UP001262582">
    <property type="component" value="Unassembled WGS sequence"/>
</dbReference>
<accession>A0ABU3DB62</accession>
<comment type="caution">
    <text evidence="1">The sequence shown here is derived from an EMBL/GenBank/DDBJ whole genome shotgun (WGS) entry which is preliminary data.</text>
</comment>